<accession>A0A5P8WCP1</accession>
<dbReference type="Proteomes" id="UP000326678">
    <property type="component" value="Chromosome Gxm2"/>
</dbReference>
<protein>
    <submittedName>
        <fullName evidence="1">Uncharacterized protein</fullName>
    </submittedName>
</protein>
<keyword evidence="2" id="KW-1185">Reference proteome</keyword>
<dbReference type="KEGG" id="nsh:GXM_07888"/>
<gene>
    <name evidence="1" type="ORF">GXM_07888</name>
</gene>
<evidence type="ECO:0000313" key="1">
    <source>
        <dbReference type="EMBL" id="QFS50394.1"/>
    </source>
</evidence>
<dbReference type="EMBL" id="CP045227">
    <property type="protein sequence ID" value="QFS50394.1"/>
    <property type="molecule type" value="Genomic_DNA"/>
</dbReference>
<dbReference type="AlphaFoldDB" id="A0A5P8WCP1"/>
<evidence type="ECO:0000313" key="2">
    <source>
        <dbReference type="Proteomes" id="UP000326678"/>
    </source>
</evidence>
<sequence length="41" mass="4660">MKPLLLSQWFPFPFPPSLSSLPIGREIKALTNPMSSKHHLD</sequence>
<reference evidence="1 2" key="1">
    <citation type="submission" date="2019-10" db="EMBL/GenBank/DDBJ databases">
        <title>Genomic and transcriptomic insights into the perfect genentic adaptation of a filamentous nitrogen-fixing cyanobacterium to rice fields.</title>
        <authorList>
            <person name="Chen Z."/>
        </authorList>
    </citation>
    <scope>NUCLEOTIDE SEQUENCE [LARGE SCALE GENOMIC DNA]</scope>
    <source>
        <strain evidence="1">CCNUC1</strain>
    </source>
</reference>
<name>A0A5P8WCP1_9NOSO</name>
<organism evidence="1 2">
    <name type="scientific">Nostoc sphaeroides CCNUC1</name>
    <dbReference type="NCBI Taxonomy" id="2653204"/>
    <lineage>
        <taxon>Bacteria</taxon>
        <taxon>Bacillati</taxon>
        <taxon>Cyanobacteriota</taxon>
        <taxon>Cyanophyceae</taxon>
        <taxon>Nostocales</taxon>
        <taxon>Nostocaceae</taxon>
        <taxon>Nostoc</taxon>
    </lineage>
</organism>
<proteinExistence type="predicted"/>